<dbReference type="AlphaFoldDB" id="A0A5N3S1P0"/>
<dbReference type="Pfam" id="PF04245">
    <property type="entry name" value="NA37"/>
    <property type="match status" value="1"/>
</dbReference>
<evidence type="ECO:0000313" key="5">
    <source>
        <dbReference type="Proteomes" id="UP000326687"/>
    </source>
</evidence>
<dbReference type="EMBL" id="VXDD01000003">
    <property type="protein sequence ID" value="KAB0300744.1"/>
    <property type="molecule type" value="Genomic_DNA"/>
</dbReference>
<dbReference type="PANTHER" id="PTHR38772">
    <property type="match status" value="1"/>
</dbReference>
<dbReference type="Proteomes" id="UP000326687">
    <property type="component" value="Unassembled WGS sequence"/>
</dbReference>
<comment type="subcellular location">
    <subcellularLocation>
        <location evidence="1">Cytoplasm</location>
        <location evidence="1">Nucleoid</location>
    </subcellularLocation>
</comment>
<dbReference type="PANTHER" id="PTHR38772:SF1">
    <property type="entry name" value="NUCLEOID-ASSOCIATED PROTEIN YEJK"/>
    <property type="match status" value="1"/>
</dbReference>
<dbReference type="GO" id="GO:0043590">
    <property type="term" value="C:bacterial nucleoid"/>
    <property type="evidence" value="ECO:0007669"/>
    <property type="project" value="TreeGrafter"/>
</dbReference>
<sequence length="355" mass="39947">MDSELLNLVITSIRRDDNNQALANTRPHENDVSALSDTIKEKLTSIFQTSGLRLGRFNTEPRRPNFANTLDKYFNLDSYSFTNFRGFASTLGADLAAELNRGQAQNAKDGFLLTYYYSITQNDEETEEEFTDYFLSVIFLHRLDGVDIDPVRLDLEDIEQINLDSLNLGARIDIEKYADEQTNEALKPIAFKIGRGSEVRVYFQEFVGCSEPSNSKLDSQNLLAAIEHTCSLLSYTEEQKRTASEYAESYSTMILNNGQSSMSLAAFAEHVFQGEDEAARFIAIANESFDLGESVGLDKTEIKKFGTITIKNDFYSLKLSKSALSREGNSVSWDGECLKLYGLSEDDIERLNLNT</sequence>
<evidence type="ECO:0000256" key="3">
    <source>
        <dbReference type="ARBA" id="ARBA00022490"/>
    </source>
</evidence>
<evidence type="ECO:0000256" key="2">
    <source>
        <dbReference type="ARBA" id="ARBA00009035"/>
    </source>
</evidence>
<dbReference type="RefSeq" id="WP_150896471.1">
    <property type="nucleotide sequence ID" value="NZ_VXDD01000003.1"/>
</dbReference>
<reference evidence="4 5" key="1">
    <citation type="submission" date="2019-09" db="EMBL/GenBank/DDBJ databases">
        <title>Vibrio Fortis S7-72.</title>
        <authorList>
            <person name="Das S.K."/>
        </authorList>
    </citation>
    <scope>NUCLEOTIDE SEQUENCE [LARGE SCALE GENOMIC DNA]</scope>
    <source>
        <strain evidence="4 5">S7-72</strain>
    </source>
</reference>
<organism evidence="4 5">
    <name type="scientific">Vibrio fortis</name>
    <dbReference type="NCBI Taxonomy" id="212667"/>
    <lineage>
        <taxon>Bacteria</taxon>
        <taxon>Pseudomonadati</taxon>
        <taxon>Pseudomonadota</taxon>
        <taxon>Gammaproteobacteria</taxon>
        <taxon>Vibrionales</taxon>
        <taxon>Vibrionaceae</taxon>
        <taxon>Vibrio</taxon>
    </lineage>
</organism>
<protein>
    <submittedName>
        <fullName evidence="4">Nucleoid-associated protein</fullName>
    </submittedName>
</protein>
<dbReference type="InterPro" id="IPR007358">
    <property type="entry name" value="Nucleoid_associated_NdpA"/>
</dbReference>
<accession>A0A5N3S1P0</accession>
<dbReference type="GO" id="GO:0003690">
    <property type="term" value="F:double-stranded DNA binding"/>
    <property type="evidence" value="ECO:0007669"/>
    <property type="project" value="TreeGrafter"/>
</dbReference>
<gene>
    <name evidence="4" type="ORF">F2Z80_16625</name>
</gene>
<comment type="caution">
    <text evidence="4">The sequence shown here is derived from an EMBL/GenBank/DDBJ whole genome shotgun (WGS) entry which is preliminary data.</text>
</comment>
<comment type="similarity">
    <text evidence="2">Belongs to the YejK family.</text>
</comment>
<name>A0A5N3S1P0_9VIBR</name>
<dbReference type="GO" id="GO:0003727">
    <property type="term" value="F:single-stranded RNA binding"/>
    <property type="evidence" value="ECO:0007669"/>
    <property type="project" value="TreeGrafter"/>
</dbReference>
<keyword evidence="3" id="KW-0963">Cytoplasm</keyword>
<evidence type="ECO:0000256" key="1">
    <source>
        <dbReference type="ARBA" id="ARBA00004453"/>
    </source>
</evidence>
<evidence type="ECO:0000313" key="4">
    <source>
        <dbReference type="EMBL" id="KAB0300744.1"/>
    </source>
</evidence>
<proteinExistence type="inferred from homology"/>